<organism evidence="1">
    <name type="scientific">Arundo donax</name>
    <name type="common">Giant reed</name>
    <name type="synonym">Donax arundinaceus</name>
    <dbReference type="NCBI Taxonomy" id="35708"/>
    <lineage>
        <taxon>Eukaryota</taxon>
        <taxon>Viridiplantae</taxon>
        <taxon>Streptophyta</taxon>
        <taxon>Embryophyta</taxon>
        <taxon>Tracheophyta</taxon>
        <taxon>Spermatophyta</taxon>
        <taxon>Magnoliopsida</taxon>
        <taxon>Liliopsida</taxon>
        <taxon>Poales</taxon>
        <taxon>Poaceae</taxon>
        <taxon>PACMAD clade</taxon>
        <taxon>Arundinoideae</taxon>
        <taxon>Arundineae</taxon>
        <taxon>Arundo</taxon>
    </lineage>
</organism>
<sequence>MISKTQCSEVYCTNMKATSQPHKSIQECTEKAIKSVSILPTSKINQFSELNCISTKRQEDYKNHSSSQYIQNVQQ</sequence>
<proteinExistence type="predicted"/>
<dbReference type="AlphaFoldDB" id="A0A0A9DGX4"/>
<accession>A0A0A9DGX4</accession>
<dbReference type="EMBL" id="GBRH01210066">
    <property type="protein sequence ID" value="JAD87829.1"/>
    <property type="molecule type" value="Transcribed_RNA"/>
</dbReference>
<reference evidence="1" key="1">
    <citation type="submission" date="2014-09" db="EMBL/GenBank/DDBJ databases">
        <authorList>
            <person name="Magalhaes I.L.F."/>
            <person name="Oliveira U."/>
            <person name="Santos F.R."/>
            <person name="Vidigal T.H.D.A."/>
            <person name="Brescovit A.D."/>
            <person name="Santos A.J."/>
        </authorList>
    </citation>
    <scope>NUCLEOTIDE SEQUENCE</scope>
    <source>
        <tissue evidence="1">Shoot tissue taken approximately 20 cm above the soil surface</tissue>
    </source>
</reference>
<name>A0A0A9DGX4_ARUDO</name>
<reference evidence="1" key="2">
    <citation type="journal article" date="2015" name="Data Brief">
        <title>Shoot transcriptome of the giant reed, Arundo donax.</title>
        <authorList>
            <person name="Barrero R.A."/>
            <person name="Guerrero F.D."/>
            <person name="Moolhuijzen P."/>
            <person name="Goolsby J.A."/>
            <person name="Tidwell J."/>
            <person name="Bellgard S.E."/>
            <person name="Bellgard M.I."/>
        </authorList>
    </citation>
    <scope>NUCLEOTIDE SEQUENCE</scope>
    <source>
        <tissue evidence="1">Shoot tissue taken approximately 20 cm above the soil surface</tissue>
    </source>
</reference>
<protein>
    <submittedName>
        <fullName evidence="1">Uncharacterized protein</fullName>
    </submittedName>
</protein>
<evidence type="ECO:0000313" key="1">
    <source>
        <dbReference type="EMBL" id="JAD87829.1"/>
    </source>
</evidence>